<gene>
    <name evidence="4" type="ORF">BQ4739_LOCUS5822</name>
</gene>
<dbReference type="InterPro" id="IPR015797">
    <property type="entry name" value="NUDIX_hydrolase-like_dom_sf"/>
</dbReference>
<sequence>MTAAAAASSGMLEAEEDRYDGVIIKPDSLPADPATFKAALDSSLQAWSAQGKRGIWLKVPITLAQLIPVAVEPQAGFVFHHAEKDYVMMTKWLPETESTLPPNASHQVGVGAIVVNSKQEMLVVQEANGPLRGQGFWKMPTGLVHEGEDLIEAVEREVLEETGVRAVCGVCGRGQGCWKMPTGLVHEGKDLIEAVEREVLQETGVR</sequence>
<comment type="similarity">
    <text evidence="1">Belongs to the Nudix hydrolase family.</text>
</comment>
<dbReference type="Proteomes" id="UP000256970">
    <property type="component" value="Unassembled WGS sequence"/>
</dbReference>
<dbReference type="InterPro" id="IPR000086">
    <property type="entry name" value="NUDIX_hydrolase_dom"/>
</dbReference>
<dbReference type="Pfam" id="PF00293">
    <property type="entry name" value="NUDIX"/>
    <property type="match status" value="1"/>
</dbReference>
<dbReference type="EMBL" id="FNXT01000630">
    <property type="protein sequence ID" value="SZX65387.1"/>
    <property type="molecule type" value="Genomic_DNA"/>
</dbReference>
<evidence type="ECO:0000313" key="5">
    <source>
        <dbReference type="Proteomes" id="UP000256970"/>
    </source>
</evidence>
<dbReference type="Gene3D" id="3.40.630.30">
    <property type="match status" value="1"/>
</dbReference>
<dbReference type="Gene3D" id="3.90.79.10">
    <property type="entry name" value="Nucleoside Triphosphate Pyrophosphohydrolase"/>
    <property type="match status" value="2"/>
</dbReference>
<protein>
    <recommendedName>
        <fullName evidence="3">Nudix hydrolase domain-containing protein</fullName>
    </recommendedName>
</protein>
<dbReference type="Pfam" id="PF18290">
    <property type="entry name" value="Nudix_hydro"/>
    <property type="match status" value="1"/>
</dbReference>
<keyword evidence="2" id="KW-0378">Hydrolase</keyword>
<dbReference type="GO" id="GO:0047631">
    <property type="term" value="F:ADP-ribose diphosphatase activity"/>
    <property type="evidence" value="ECO:0007669"/>
    <property type="project" value="TreeGrafter"/>
</dbReference>
<dbReference type="InterPro" id="IPR040618">
    <property type="entry name" value="Pre-Nudix"/>
</dbReference>
<dbReference type="PANTHER" id="PTHR13994">
    <property type="entry name" value="NUDIX HYDROLASE RELATED"/>
    <property type="match status" value="1"/>
</dbReference>
<accession>A0A383VIN3</accession>
<reference evidence="4 5" key="1">
    <citation type="submission" date="2016-10" db="EMBL/GenBank/DDBJ databases">
        <authorList>
            <person name="Cai Z."/>
        </authorList>
    </citation>
    <scope>NUCLEOTIDE SEQUENCE [LARGE SCALE GENOMIC DNA]</scope>
</reference>
<dbReference type="InterPro" id="IPR020084">
    <property type="entry name" value="NUDIX_hydrolase_CS"/>
</dbReference>
<dbReference type="SUPFAM" id="SSF55811">
    <property type="entry name" value="Nudix"/>
    <property type="match status" value="2"/>
</dbReference>
<name>A0A383VIN3_TETOB</name>
<feature type="domain" description="Nudix hydrolase" evidence="3">
    <location>
        <begin position="105"/>
        <end position="206"/>
    </location>
</feature>
<dbReference type="AlphaFoldDB" id="A0A383VIN3"/>
<dbReference type="PANTHER" id="PTHR13994:SF13">
    <property type="entry name" value="FI03680P"/>
    <property type="match status" value="1"/>
</dbReference>
<keyword evidence="5" id="KW-1185">Reference proteome</keyword>
<dbReference type="FunFam" id="3.40.630.30:FF:000016">
    <property type="entry name" value="nudix hydrolase 2"/>
    <property type="match status" value="1"/>
</dbReference>
<dbReference type="InterPro" id="IPR003293">
    <property type="entry name" value="Nudix_hydrolase6-like"/>
</dbReference>
<dbReference type="PROSITE" id="PS00893">
    <property type="entry name" value="NUDIX_BOX"/>
    <property type="match status" value="1"/>
</dbReference>
<evidence type="ECO:0000313" key="4">
    <source>
        <dbReference type="EMBL" id="SZX65387.1"/>
    </source>
</evidence>
<dbReference type="PRINTS" id="PR01356">
    <property type="entry name" value="GFGPROTEIN"/>
</dbReference>
<dbReference type="GO" id="GO:0035529">
    <property type="term" value="F:NADH pyrophosphatase activity"/>
    <property type="evidence" value="ECO:0007669"/>
    <property type="project" value="TreeGrafter"/>
</dbReference>
<dbReference type="PROSITE" id="PS51462">
    <property type="entry name" value="NUDIX"/>
    <property type="match status" value="1"/>
</dbReference>
<evidence type="ECO:0000256" key="1">
    <source>
        <dbReference type="ARBA" id="ARBA00005582"/>
    </source>
</evidence>
<dbReference type="GO" id="GO:0051287">
    <property type="term" value="F:NAD binding"/>
    <property type="evidence" value="ECO:0007669"/>
    <property type="project" value="TreeGrafter"/>
</dbReference>
<proteinExistence type="inferred from homology"/>
<evidence type="ECO:0000259" key="3">
    <source>
        <dbReference type="PROSITE" id="PS51462"/>
    </source>
</evidence>
<evidence type="ECO:0000256" key="2">
    <source>
        <dbReference type="ARBA" id="ARBA00022801"/>
    </source>
</evidence>
<organism evidence="4 5">
    <name type="scientific">Tetradesmus obliquus</name>
    <name type="common">Green alga</name>
    <name type="synonym">Acutodesmus obliquus</name>
    <dbReference type="NCBI Taxonomy" id="3088"/>
    <lineage>
        <taxon>Eukaryota</taxon>
        <taxon>Viridiplantae</taxon>
        <taxon>Chlorophyta</taxon>
        <taxon>core chlorophytes</taxon>
        <taxon>Chlorophyceae</taxon>
        <taxon>CS clade</taxon>
        <taxon>Sphaeropleales</taxon>
        <taxon>Scenedesmaceae</taxon>
        <taxon>Tetradesmus</taxon>
    </lineage>
</organism>